<evidence type="ECO:0000256" key="6">
    <source>
        <dbReference type="SAM" id="MobiDB-lite"/>
    </source>
</evidence>
<keyword evidence="3 5" id="KW-0221">Differentiation</keyword>
<reference evidence="8 9" key="1">
    <citation type="journal article" date="2018" name="PLoS Genet.">
        <title>Population sequencing reveals clonal diversity and ancestral inbreeding in the grapevine cultivar Chardonnay.</title>
        <authorList>
            <person name="Roach M.J."/>
            <person name="Johnson D.L."/>
            <person name="Bohlmann J."/>
            <person name="van Vuuren H.J."/>
            <person name="Jones S.J."/>
            <person name="Pretorius I.S."/>
            <person name="Schmidt S.A."/>
            <person name="Borneman A.R."/>
        </authorList>
    </citation>
    <scope>NUCLEOTIDE SEQUENCE [LARGE SCALE GENOMIC DNA]</scope>
    <source>
        <strain evidence="9">cv. Chardonnay</strain>
        <tissue evidence="8">Leaf</tissue>
    </source>
</reference>
<evidence type="ECO:0000256" key="4">
    <source>
        <dbReference type="ARBA" id="ARBA00023089"/>
    </source>
</evidence>
<feature type="region of interest" description="Disordered" evidence="6">
    <location>
        <begin position="110"/>
        <end position="133"/>
    </location>
</feature>
<dbReference type="EMBL" id="QGNW01000001">
    <property type="protein sequence ID" value="RVX23800.1"/>
    <property type="molecule type" value="Genomic_DNA"/>
</dbReference>
<dbReference type="Proteomes" id="UP000288805">
    <property type="component" value="Unassembled WGS sequence"/>
</dbReference>
<dbReference type="Pfam" id="PF07899">
    <property type="entry name" value="Frigida"/>
    <property type="match status" value="1"/>
</dbReference>
<proteinExistence type="inferred from homology"/>
<dbReference type="GO" id="GO:0030154">
    <property type="term" value="P:cell differentiation"/>
    <property type="evidence" value="ECO:0007669"/>
    <property type="project" value="UniProtKB-KW"/>
</dbReference>
<protein>
    <recommendedName>
        <fullName evidence="5">FRIGIDA-like protein</fullName>
    </recommendedName>
</protein>
<feature type="chain" id="PRO_5019000616" description="FRIGIDA-like protein" evidence="7">
    <location>
        <begin position="20"/>
        <end position="243"/>
    </location>
</feature>
<keyword evidence="4 5" id="KW-0287">Flowering</keyword>
<keyword evidence="2 5" id="KW-0217">Developmental protein</keyword>
<organism evidence="8 9">
    <name type="scientific">Vitis vinifera</name>
    <name type="common">Grape</name>
    <dbReference type="NCBI Taxonomy" id="29760"/>
    <lineage>
        <taxon>Eukaryota</taxon>
        <taxon>Viridiplantae</taxon>
        <taxon>Streptophyta</taxon>
        <taxon>Embryophyta</taxon>
        <taxon>Tracheophyta</taxon>
        <taxon>Spermatophyta</taxon>
        <taxon>Magnoliopsida</taxon>
        <taxon>eudicotyledons</taxon>
        <taxon>Gunneridae</taxon>
        <taxon>Pentapetalae</taxon>
        <taxon>rosids</taxon>
        <taxon>Vitales</taxon>
        <taxon>Vitaceae</taxon>
        <taxon>Viteae</taxon>
        <taxon>Vitis</taxon>
    </lineage>
</organism>
<evidence type="ECO:0000313" key="8">
    <source>
        <dbReference type="EMBL" id="RVX23800.1"/>
    </source>
</evidence>
<dbReference type="GO" id="GO:0009908">
    <property type="term" value="P:flower development"/>
    <property type="evidence" value="ECO:0007669"/>
    <property type="project" value="UniProtKB-KW"/>
</dbReference>
<comment type="caution">
    <text evidence="8">The sequence shown here is derived from an EMBL/GenBank/DDBJ whole genome shotgun (WGS) entry which is preliminary data.</text>
</comment>
<keyword evidence="7" id="KW-0732">Signal</keyword>
<evidence type="ECO:0000256" key="5">
    <source>
        <dbReference type="RuleBase" id="RU364012"/>
    </source>
</evidence>
<sequence length="243" mass="26478">MWISLSCILCSVIEVLVNGGRQIDAVHFVHAFELTERFPPVPLLKTYLKDLRRNSQGKGGNMGGAGGGLGDANAQELAALKAVIRCVEEYKLEADYALDPLQKRVAQLEKSKADKKRMGEAGKYQQPKKQRANGGFHGFRGSASGGAAAGRQAPPVFSERAAYTVERYPYAGPGPGPNTFDYPFPVKQLIFSKLMIKDHTSIPKMTGFLHLLTMLLHQIMGVTWAAGCSLHTNHTCNLHILAS</sequence>
<accession>A0A438KRG8</accession>
<feature type="signal peptide" evidence="7">
    <location>
        <begin position="1"/>
        <end position="19"/>
    </location>
</feature>
<dbReference type="PANTHER" id="PTHR31791">
    <property type="entry name" value="FRIGIDA-LIKE PROTEIN 3-RELATED"/>
    <property type="match status" value="1"/>
</dbReference>
<evidence type="ECO:0000256" key="2">
    <source>
        <dbReference type="ARBA" id="ARBA00022473"/>
    </source>
</evidence>
<name>A0A438KRG8_VITVI</name>
<dbReference type="AlphaFoldDB" id="A0A438KRG8"/>
<evidence type="ECO:0000256" key="3">
    <source>
        <dbReference type="ARBA" id="ARBA00022782"/>
    </source>
</evidence>
<gene>
    <name evidence="8" type="primary">FRL3_2</name>
    <name evidence="8" type="ORF">CK203_000852</name>
</gene>
<evidence type="ECO:0000256" key="7">
    <source>
        <dbReference type="SAM" id="SignalP"/>
    </source>
</evidence>
<dbReference type="InterPro" id="IPR012474">
    <property type="entry name" value="Frigida"/>
</dbReference>
<feature type="compositionally biased region" description="Basic and acidic residues" evidence="6">
    <location>
        <begin position="110"/>
        <end position="120"/>
    </location>
</feature>
<evidence type="ECO:0000313" key="9">
    <source>
        <dbReference type="Proteomes" id="UP000288805"/>
    </source>
</evidence>
<dbReference type="PANTHER" id="PTHR31791:SF41">
    <property type="entry name" value="FRIGIDA-LIKE PROTEIN"/>
    <property type="match status" value="1"/>
</dbReference>
<evidence type="ECO:0000256" key="1">
    <source>
        <dbReference type="ARBA" id="ARBA00008956"/>
    </source>
</evidence>
<comment type="similarity">
    <text evidence="1 5">Belongs to the Frigida family.</text>
</comment>